<dbReference type="AlphaFoldDB" id="A0A4U8UDV6"/>
<dbReference type="SUPFAM" id="SSF51735">
    <property type="entry name" value="NAD(P)-binding Rossmann-fold domains"/>
    <property type="match status" value="1"/>
</dbReference>
<feature type="domain" description="UDP-glucose/GDP-mannose dehydrogenase C-terminal" evidence="13">
    <location>
        <begin position="320"/>
        <end position="425"/>
    </location>
</feature>
<gene>
    <name evidence="14" type="ORF">LS72_006830</name>
</gene>
<feature type="binding site" evidence="11">
    <location>
        <begin position="255"/>
        <end position="259"/>
    </location>
    <ligand>
        <name>substrate</name>
    </ligand>
</feature>
<evidence type="ECO:0000256" key="1">
    <source>
        <dbReference type="ARBA" id="ARBA00004701"/>
    </source>
</evidence>
<dbReference type="GO" id="GO:0051287">
    <property type="term" value="F:NAD binding"/>
    <property type="evidence" value="ECO:0007669"/>
    <property type="project" value="InterPro"/>
</dbReference>
<comment type="function">
    <text evidence="8">Catalyzes the conversion of UDP-glucose into UDP-glucuronate, one of the precursors of teichuronic acid.</text>
</comment>
<feature type="binding site" evidence="12">
    <location>
        <position position="86"/>
    </location>
    <ligand>
        <name>NAD(+)</name>
        <dbReference type="ChEBI" id="CHEBI:57540"/>
    </ligand>
</feature>
<organism evidence="14 15">
    <name type="scientific">Helicobacter apodemus</name>
    <dbReference type="NCBI Taxonomy" id="135569"/>
    <lineage>
        <taxon>Bacteria</taxon>
        <taxon>Pseudomonadati</taxon>
        <taxon>Campylobacterota</taxon>
        <taxon>Epsilonproteobacteria</taxon>
        <taxon>Campylobacterales</taxon>
        <taxon>Helicobacteraceae</taxon>
        <taxon>Helicobacter</taxon>
    </lineage>
</organism>
<evidence type="ECO:0000256" key="6">
    <source>
        <dbReference type="ARBA" id="ARBA00023027"/>
    </source>
</evidence>
<dbReference type="InterPro" id="IPR014026">
    <property type="entry name" value="UDP-Glc/GDP-Man_DH_dimer"/>
</dbReference>
<proteinExistence type="inferred from homology"/>
<feature type="binding site" evidence="11">
    <location>
        <position position="210"/>
    </location>
    <ligand>
        <name>substrate</name>
    </ligand>
</feature>
<protein>
    <recommendedName>
        <fullName evidence="4 9">UDP-glucose 6-dehydrogenase</fullName>
        <ecNumber evidence="3 9">1.1.1.22</ecNumber>
    </recommendedName>
</protein>
<reference evidence="14 15" key="1">
    <citation type="journal article" date="2014" name="Genome Announc.">
        <title>Draft genome sequences of eight enterohepatic helicobacter species isolated from both laboratory and wild rodents.</title>
        <authorList>
            <person name="Sheh A."/>
            <person name="Shen Z."/>
            <person name="Fox J.G."/>
        </authorList>
    </citation>
    <scope>NUCLEOTIDE SEQUENCE [LARGE SCALE GENOMIC DNA]</scope>
    <source>
        <strain evidence="14 15">MIT-03-7007</strain>
    </source>
</reference>
<accession>A0A4U8UDV6</accession>
<evidence type="ECO:0000256" key="11">
    <source>
        <dbReference type="PIRSR" id="PIRSR500134-2"/>
    </source>
</evidence>
<evidence type="ECO:0000259" key="13">
    <source>
        <dbReference type="SMART" id="SM00984"/>
    </source>
</evidence>
<dbReference type="Pfam" id="PF03720">
    <property type="entry name" value="UDPG_MGDP_dh_C"/>
    <property type="match status" value="1"/>
</dbReference>
<evidence type="ECO:0000313" key="14">
    <source>
        <dbReference type="EMBL" id="TLE15529.1"/>
    </source>
</evidence>
<comment type="similarity">
    <text evidence="2 9">Belongs to the UDP-glucose/GDP-mannose dehydrogenase family.</text>
</comment>
<keyword evidence="15" id="KW-1185">Reference proteome</keyword>
<dbReference type="EC" id="1.1.1.22" evidence="3 9"/>
<dbReference type="Gene3D" id="3.40.50.720">
    <property type="entry name" value="NAD(P)-binding Rossmann-like Domain"/>
    <property type="match status" value="2"/>
</dbReference>
<feature type="binding site" evidence="12">
    <location>
        <position position="269"/>
    </location>
    <ligand>
        <name>NAD(+)</name>
        <dbReference type="ChEBI" id="CHEBI:57540"/>
    </ligand>
</feature>
<dbReference type="UniPathway" id="UPA00038">
    <property type="reaction ID" value="UER00491"/>
</dbReference>
<dbReference type="Pfam" id="PF03721">
    <property type="entry name" value="UDPG_MGDP_dh_N"/>
    <property type="match status" value="1"/>
</dbReference>
<feature type="binding site" evidence="12">
    <location>
        <position position="334"/>
    </location>
    <ligand>
        <name>NAD(+)</name>
        <dbReference type="ChEBI" id="CHEBI:57540"/>
    </ligand>
</feature>
<feature type="binding site" evidence="11">
    <location>
        <position position="263"/>
    </location>
    <ligand>
        <name>substrate</name>
    </ligand>
</feature>
<evidence type="ECO:0000313" key="15">
    <source>
        <dbReference type="Proteomes" id="UP000029920"/>
    </source>
</evidence>
<dbReference type="InterPro" id="IPR028357">
    <property type="entry name" value="UDPglc_DH_bac"/>
</dbReference>
<dbReference type="PANTHER" id="PTHR43750:SF3">
    <property type="entry name" value="UDP-GLUCOSE 6-DEHYDROGENASE TUAD"/>
    <property type="match status" value="1"/>
</dbReference>
<dbReference type="PANTHER" id="PTHR43750">
    <property type="entry name" value="UDP-GLUCOSE 6-DEHYDROGENASE TUAD"/>
    <property type="match status" value="1"/>
</dbReference>
<dbReference type="InterPro" id="IPR017476">
    <property type="entry name" value="UDP-Glc/GDP-Man"/>
</dbReference>
<dbReference type="GO" id="GO:0006065">
    <property type="term" value="P:UDP-glucuronate biosynthetic process"/>
    <property type="evidence" value="ECO:0007669"/>
    <property type="project" value="UniProtKB-UniPathway"/>
</dbReference>
<name>A0A4U8UDV6_9HELI</name>
<dbReference type="InterPro" id="IPR008927">
    <property type="entry name" value="6-PGluconate_DH-like_C_sf"/>
</dbReference>
<feature type="binding site" evidence="12">
    <location>
        <position position="158"/>
    </location>
    <ligand>
        <name>NAD(+)</name>
        <dbReference type="ChEBI" id="CHEBI:57540"/>
    </ligand>
</feature>
<evidence type="ECO:0000256" key="12">
    <source>
        <dbReference type="PIRSR" id="PIRSR500134-3"/>
    </source>
</evidence>
<dbReference type="Proteomes" id="UP000029920">
    <property type="component" value="Unassembled WGS sequence"/>
</dbReference>
<evidence type="ECO:0000256" key="3">
    <source>
        <dbReference type="ARBA" id="ARBA00012954"/>
    </source>
</evidence>
<comment type="pathway">
    <text evidence="1">Nucleotide-sugar biosynthesis; UDP-alpha-D-glucuronate biosynthesis; UDP-alpha-D-glucuronate from UDP-alpha-D-glucose: step 1/1.</text>
</comment>
<dbReference type="RefSeq" id="WP_034553195.1">
    <property type="nucleotide sequence ID" value="NZ_JRPC02000016.1"/>
</dbReference>
<dbReference type="InterPro" id="IPR036220">
    <property type="entry name" value="UDP-Glc/GDP-Man_DH_C_sf"/>
</dbReference>
<dbReference type="EMBL" id="JRPC02000016">
    <property type="protein sequence ID" value="TLE15529.1"/>
    <property type="molecule type" value="Genomic_DNA"/>
</dbReference>
<dbReference type="PIRSF" id="PIRSF000124">
    <property type="entry name" value="UDPglc_GDPman_dh"/>
    <property type="match status" value="1"/>
</dbReference>
<dbReference type="SMART" id="SM00984">
    <property type="entry name" value="UDPG_MGDP_dh_C"/>
    <property type="match status" value="1"/>
</dbReference>
<dbReference type="SUPFAM" id="SSF48179">
    <property type="entry name" value="6-phosphogluconate dehydrogenase C-terminal domain-like"/>
    <property type="match status" value="1"/>
</dbReference>
<keyword evidence="6 9" id="KW-0520">NAD</keyword>
<evidence type="ECO:0000256" key="9">
    <source>
        <dbReference type="PIRNR" id="PIRNR000124"/>
    </source>
</evidence>
<evidence type="ECO:0000256" key="5">
    <source>
        <dbReference type="ARBA" id="ARBA00023002"/>
    </source>
</evidence>
<dbReference type="GO" id="GO:0003979">
    <property type="term" value="F:UDP-glucose 6-dehydrogenase activity"/>
    <property type="evidence" value="ECO:0007669"/>
    <property type="project" value="UniProtKB-EC"/>
</dbReference>
<evidence type="ECO:0000256" key="2">
    <source>
        <dbReference type="ARBA" id="ARBA00006601"/>
    </source>
</evidence>
<keyword evidence="5 9" id="KW-0560">Oxidoreductase</keyword>
<dbReference type="FunFam" id="1.20.5.100:FF:000001">
    <property type="entry name" value="UDP-glucose 6-dehydrogenase"/>
    <property type="match status" value="1"/>
</dbReference>
<feature type="binding site" evidence="12">
    <location>
        <position position="121"/>
    </location>
    <ligand>
        <name>NAD(+)</name>
        <dbReference type="ChEBI" id="CHEBI:57540"/>
    </ligand>
</feature>
<feature type="binding site" evidence="12">
    <location>
        <position position="35"/>
    </location>
    <ligand>
        <name>NAD(+)</name>
        <dbReference type="ChEBI" id="CHEBI:57540"/>
    </ligand>
</feature>
<dbReference type="SUPFAM" id="SSF52413">
    <property type="entry name" value="UDP-glucose/GDP-mannose dehydrogenase C-terminal domain"/>
    <property type="match status" value="1"/>
</dbReference>
<dbReference type="Gene3D" id="1.20.5.100">
    <property type="entry name" value="Cytochrome c1, transmembrane anchor, C-terminal"/>
    <property type="match status" value="1"/>
</dbReference>
<feature type="active site" description="Nucleophile" evidence="10">
    <location>
        <position position="266"/>
    </location>
</feature>
<dbReference type="InterPro" id="IPR036291">
    <property type="entry name" value="NAD(P)-bd_dom_sf"/>
</dbReference>
<dbReference type="NCBIfam" id="TIGR03026">
    <property type="entry name" value="NDP-sugDHase"/>
    <property type="match status" value="1"/>
</dbReference>
<feature type="binding site" evidence="11">
    <location>
        <position position="327"/>
    </location>
    <ligand>
        <name>substrate</name>
    </ligand>
</feature>
<comment type="caution">
    <text evidence="14">The sequence shown here is derived from an EMBL/GenBank/DDBJ whole genome shotgun (WGS) entry which is preliminary data.</text>
</comment>
<dbReference type="Pfam" id="PF00984">
    <property type="entry name" value="UDPG_MGDP_dh"/>
    <property type="match status" value="1"/>
</dbReference>
<dbReference type="InterPro" id="IPR001732">
    <property type="entry name" value="UDP-Glc/GDP-Man_DH_N"/>
</dbReference>
<sequence>MNITIIGTGYVGLVSGTCFSEMGNKVYCVDTQESKIQDLKLGKIPIYEPGLEDLVVKNYDHRNLFFTTSLQEALKDCEIVFIAVGTPMGEDGSADLQYVLDAAREIGEIMQKPLIVVNKSTVPVGTAHKVKRVIQESLQKRDLNISFSVASNPEFLKEGDAVNDFLKPDRVIIGTEDKTSEEVLKELYAPFGRNYDKIITMDIQSAEMTKYAANAMLATKISFINEIANICEAVGANVNDVRRGIGSDKRIGYSFIYAGCGYGGSCFPKDIRALSKIALQSGINPRIINAVEEVNKEQRKILAKKIIQHFGEDLRDKSFAIWGLSFKPETDDMREATSIVLINELVTKGARLKVYDPKAMEEAKTNYLKGVPNITYASSKYEALKNCNALVLVTEWKEFRSPDFDEIKTLLKEPIIFDGRNQYNIKRLQRMGFMYYQIGVKEC</sequence>
<evidence type="ECO:0000256" key="8">
    <source>
        <dbReference type="ARBA" id="ARBA00053241"/>
    </source>
</evidence>
<dbReference type="GO" id="GO:0000271">
    <property type="term" value="P:polysaccharide biosynthetic process"/>
    <property type="evidence" value="ECO:0007669"/>
    <property type="project" value="InterPro"/>
</dbReference>
<evidence type="ECO:0000256" key="4">
    <source>
        <dbReference type="ARBA" id="ARBA00015132"/>
    </source>
</evidence>
<evidence type="ECO:0000256" key="10">
    <source>
        <dbReference type="PIRSR" id="PIRSR500134-1"/>
    </source>
</evidence>
<feature type="binding site" evidence="11">
    <location>
        <begin position="155"/>
        <end position="158"/>
    </location>
    <ligand>
        <name>substrate</name>
    </ligand>
</feature>
<dbReference type="PIRSF" id="PIRSF500134">
    <property type="entry name" value="UDPglc_DH_bac"/>
    <property type="match status" value="1"/>
</dbReference>
<dbReference type="InterPro" id="IPR014027">
    <property type="entry name" value="UDP-Glc/GDP-Man_DH_C"/>
</dbReference>
<evidence type="ECO:0000256" key="7">
    <source>
        <dbReference type="ARBA" id="ARBA00047473"/>
    </source>
</evidence>
<comment type="catalytic activity">
    <reaction evidence="7 9">
        <text>UDP-alpha-D-glucose + 2 NAD(+) + H2O = UDP-alpha-D-glucuronate + 2 NADH + 3 H(+)</text>
        <dbReference type="Rhea" id="RHEA:23596"/>
        <dbReference type="ChEBI" id="CHEBI:15377"/>
        <dbReference type="ChEBI" id="CHEBI:15378"/>
        <dbReference type="ChEBI" id="CHEBI:57540"/>
        <dbReference type="ChEBI" id="CHEBI:57945"/>
        <dbReference type="ChEBI" id="CHEBI:58052"/>
        <dbReference type="ChEBI" id="CHEBI:58885"/>
        <dbReference type="EC" id="1.1.1.22"/>
    </reaction>
</comment>
<feature type="binding site" evidence="12">
    <location>
        <position position="30"/>
    </location>
    <ligand>
        <name>NAD(+)</name>
        <dbReference type="ChEBI" id="CHEBI:57540"/>
    </ligand>
</feature>